<proteinExistence type="predicted"/>
<gene>
    <name evidence="1" type="ORF">F4821DRAFT_280140</name>
</gene>
<dbReference type="Proteomes" id="UP001497680">
    <property type="component" value="Unassembled WGS sequence"/>
</dbReference>
<organism evidence="1 2">
    <name type="scientific">Hypoxylon rubiginosum</name>
    <dbReference type="NCBI Taxonomy" id="110542"/>
    <lineage>
        <taxon>Eukaryota</taxon>
        <taxon>Fungi</taxon>
        <taxon>Dikarya</taxon>
        <taxon>Ascomycota</taxon>
        <taxon>Pezizomycotina</taxon>
        <taxon>Sordariomycetes</taxon>
        <taxon>Xylariomycetidae</taxon>
        <taxon>Xylariales</taxon>
        <taxon>Hypoxylaceae</taxon>
        <taxon>Hypoxylon</taxon>
    </lineage>
</organism>
<name>A0ACC0DGA5_9PEZI</name>
<protein>
    <submittedName>
        <fullName evidence="1">Uncharacterized protein</fullName>
    </submittedName>
</protein>
<reference evidence="1 2" key="1">
    <citation type="journal article" date="2022" name="New Phytol.">
        <title>Ecological generalism drives hyperdiversity of secondary metabolite gene clusters in xylarialean endophytes.</title>
        <authorList>
            <person name="Franco M.E.E."/>
            <person name="Wisecaver J.H."/>
            <person name="Arnold A.E."/>
            <person name="Ju Y.M."/>
            <person name="Slot J.C."/>
            <person name="Ahrendt S."/>
            <person name="Moore L.P."/>
            <person name="Eastman K.E."/>
            <person name="Scott K."/>
            <person name="Konkel Z."/>
            <person name="Mondo S.J."/>
            <person name="Kuo A."/>
            <person name="Hayes R.D."/>
            <person name="Haridas S."/>
            <person name="Andreopoulos B."/>
            <person name="Riley R."/>
            <person name="LaButti K."/>
            <person name="Pangilinan J."/>
            <person name="Lipzen A."/>
            <person name="Amirebrahimi M."/>
            <person name="Yan J."/>
            <person name="Adam C."/>
            <person name="Keymanesh K."/>
            <person name="Ng V."/>
            <person name="Louie K."/>
            <person name="Northen T."/>
            <person name="Drula E."/>
            <person name="Henrissat B."/>
            <person name="Hsieh H.M."/>
            <person name="Youens-Clark K."/>
            <person name="Lutzoni F."/>
            <person name="Miadlikowska J."/>
            <person name="Eastwood D.C."/>
            <person name="Hamelin R.C."/>
            <person name="Grigoriev I.V."/>
            <person name="U'Ren J.M."/>
        </authorList>
    </citation>
    <scope>NUCLEOTIDE SEQUENCE [LARGE SCALE GENOMIC DNA]</scope>
    <source>
        <strain evidence="1 2">ER1909</strain>
    </source>
</reference>
<accession>A0ACC0DGA5</accession>
<evidence type="ECO:0000313" key="1">
    <source>
        <dbReference type="EMBL" id="KAI6091770.1"/>
    </source>
</evidence>
<evidence type="ECO:0000313" key="2">
    <source>
        <dbReference type="Proteomes" id="UP001497680"/>
    </source>
</evidence>
<dbReference type="EMBL" id="MU394285">
    <property type="protein sequence ID" value="KAI6091770.1"/>
    <property type="molecule type" value="Genomic_DNA"/>
</dbReference>
<comment type="caution">
    <text evidence="1">The sequence shown here is derived from an EMBL/GenBank/DDBJ whole genome shotgun (WGS) entry which is preliminary data.</text>
</comment>
<sequence>MCRIYLVGFPGARADCKTASLAGMIRYAVPEVSVLDHNVYRHVVNVASGCSRGNETKAEVQDWRQESLTLQLNDQGCVRDGAEERSSLECKRLNDIFNKNSVSFPRDSEFSAGIADNHFFSSAWVNSEAFRLLKRVQQEAPTQTTSHPSKVLLAGYGFGGIIIKKAIVMANTSPVFYDVAFSVASLIFFTMQHQPSDNSTWEEVILEMIRETSENYTGQLASILPGLVESIPRISHAFNQIATKYAIMNITSNDVNSVPDTQSTNSLWSTVVWPRAEKNDFSSYTTDDLAKLEILRKEFAPPSIVCYQVQAVAPIYHIYSQALQVLSPSRRIIYEGSTTHELDNLNLLAQVYHTHLCDVSLRKVRGGSIQVTTTKEHEKSAIVKLVSRNLRQESSAVVIESSPHDQASLYDVMISLIHQIISQRPTLFSHIQNLMVEMLQQSIWTKEAVEHALHSIFIHSEGVDFIIVIHNFDSPLWPDEIRIWWSNIPTFLGTSNCSTCTFLISCNQPKGNLTAGRLHHVDLETLSPSPREAFINAKINQLFENAFTSASRKGLFYESAKERLIARATKFEGSFNDINAFIIHIFHGLSLTAPNAILRDMSLIPPTPEELYKSHLQLLKWKDPMVFCWAKNFLAWVKLSVRPLRMEELAVATAIVPGQIHIVEIRDSIAIDIERDIRKYLRSLVLSVEHVLSETSSLDLADDSNLALKCLSYLTLVLKAPEEGNLWEKMEGIPEPTLEFLDYAIRYWPTHFLRAKSPNSILATTVVQWFQLYLLCNGFRPILPHGGRNLPIRLTANSKEVYDNATTADFKIDTSMELSPNAIAMNLNTRPSAIEMASLSGLSSIIPILLGEENMDTPNQIHVRRGFFQSRVAISNTDSRDYLESIISNDDSKTVASLLDIDKRKLSELFPLHMAVLAGSPKTTQVLLSKLERTTEVDKHGRTVFHMAAIGGRVDIFEILLEGSKGTQLPKWLVDEIHKEDNNAETPLTLATRMGNFDAACLLAPIGNGRGLSIPDGTGKTPAHHAVINCPQALPIFFAQNPGILLAQDQNGATPLHIAAGYGRINAVLTITGFEIDPEARKKMIEMEDNQEMAPLHCAVQNGFDSVVDILIQDEAINMKTLSEIAAELATKHGNLHILRKLKRWTGDIKTHLLSEAAKAGQILVTKYLLQTGAKPNGDEDSSDKPLGIAASKGHQEAGASVNSFGSSDKTPLFIACYQGNIGVVRALLANDADPSLCSRDDWSNGWSPLHAAADSVDISKLLVESHAAINYQKHDGWAPIHLAAGWGHQDVVQFLLGEGADPNILNEDGNAPLHIAIKRGRHDVLKTMIDHKGNNTIDFNIINKEGLAPIHMAIQLGVEAVKILLDKRVDFKVRTAHGLSCLDLAVSLYSNEVLKCLLLASNSGDYVPDWDRQNIVAAYWRAVELTNIESGVLHTLLELDHSLVVEVSEEGFNGLETYMRGRKADEGGRHNPLVFLDFEFNPFQHPPGEKSAFELGATVEHGVNREFLEKCVGILHRYPQVSSLGFRELRIITELDGQIPIEAIDSMGDSIKSEIDGDGWNIDHFIYQSSPRLGFSRRENGMIDKETSKPTSWRKEISEDNIQTELGVFDTLTLRADFAFQPRNMGLPYFEIIIQDANDPELKSRNVSIGLTSEFSDQNPAHAGQSIWSLGYHGINGTVYEDKHKEASTRHPFGPGDIVGCGIDYDSEEYLFTVNGEIVSRHSSKIIYRKMYPCVTYDSTLSKIKGIFGTNEFAWTDAKSLARNRGDTGKLRLQRRLSIDPDHIRRKGSPERLL</sequence>
<keyword evidence="2" id="KW-1185">Reference proteome</keyword>